<evidence type="ECO:0000259" key="3">
    <source>
        <dbReference type="PROSITE" id="PS50110"/>
    </source>
</evidence>
<accession>A0ABS1I8K7</accession>
<dbReference type="InterPro" id="IPR050595">
    <property type="entry name" value="Bact_response_regulator"/>
</dbReference>
<dbReference type="InterPro" id="IPR011006">
    <property type="entry name" value="CheY-like_superfamily"/>
</dbReference>
<dbReference type="InterPro" id="IPR001789">
    <property type="entry name" value="Sig_transdc_resp-reg_receiver"/>
</dbReference>
<proteinExistence type="predicted"/>
<dbReference type="SUPFAM" id="SSF52172">
    <property type="entry name" value="CheY-like"/>
    <property type="match status" value="1"/>
</dbReference>
<dbReference type="SMART" id="SM00448">
    <property type="entry name" value="REC"/>
    <property type="match status" value="1"/>
</dbReference>
<dbReference type="EMBL" id="JAEPIV010000054">
    <property type="protein sequence ID" value="MBK4723400.1"/>
    <property type="molecule type" value="Genomic_DNA"/>
</dbReference>
<dbReference type="RefSeq" id="WP_200487747.1">
    <property type="nucleotide sequence ID" value="NZ_JAEPIV010000054.1"/>
</dbReference>
<keyword evidence="5" id="KW-1185">Reference proteome</keyword>
<evidence type="ECO:0000256" key="1">
    <source>
        <dbReference type="ARBA" id="ARBA00022553"/>
    </source>
</evidence>
<dbReference type="PANTHER" id="PTHR44591">
    <property type="entry name" value="STRESS RESPONSE REGULATOR PROTEIN 1"/>
    <property type="match status" value="1"/>
</dbReference>
<comment type="caution">
    <text evidence="4">The sequence shown here is derived from an EMBL/GenBank/DDBJ whole genome shotgun (WGS) entry which is preliminary data.</text>
</comment>
<sequence length="119" mass="12895">MAIVDDDPFIRAALRRLVLSIGYDVLLFDRAEALLSYSAADDLFCVLADLQMPGVNGIELIQTLSRRHPSLPVIAMTAYPNEAIRQRALGAGASTYLTKPIDAAVLETCLSMFGSRHGS</sequence>
<dbReference type="CDD" id="cd00156">
    <property type="entry name" value="REC"/>
    <property type="match status" value="1"/>
</dbReference>
<dbReference type="PROSITE" id="PS50110">
    <property type="entry name" value="RESPONSE_REGULATORY"/>
    <property type="match status" value="1"/>
</dbReference>
<protein>
    <submittedName>
        <fullName evidence="4">Response regulator</fullName>
    </submittedName>
</protein>
<name>A0ABS1I8K7_9PROT</name>
<dbReference type="Proteomes" id="UP000654452">
    <property type="component" value="Unassembled WGS sequence"/>
</dbReference>
<feature type="modified residue" description="4-aspartylphosphate" evidence="2">
    <location>
        <position position="49"/>
    </location>
</feature>
<feature type="domain" description="Response regulatory" evidence="3">
    <location>
        <begin position="1"/>
        <end position="114"/>
    </location>
</feature>
<keyword evidence="1 2" id="KW-0597">Phosphoprotein</keyword>
<gene>
    <name evidence="4" type="ORF">JJL56_31605</name>
</gene>
<dbReference type="PANTHER" id="PTHR44591:SF25">
    <property type="entry name" value="CHEMOTAXIS TWO-COMPONENT RESPONSE REGULATOR"/>
    <property type="match status" value="1"/>
</dbReference>
<dbReference type="Pfam" id="PF00072">
    <property type="entry name" value="Response_reg"/>
    <property type="match status" value="1"/>
</dbReference>
<evidence type="ECO:0000256" key="2">
    <source>
        <dbReference type="PROSITE-ProRule" id="PRU00169"/>
    </source>
</evidence>
<reference evidence="4 5" key="1">
    <citation type="submission" date="2021-01" db="EMBL/GenBank/DDBJ databases">
        <title>Azospirillum sp. YIM DDC1 draft genome.</title>
        <authorList>
            <person name="Wang Y.-X."/>
        </authorList>
    </citation>
    <scope>NUCLEOTIDE SEQUENCE [LARGE SCALE GENOMIC DNA]</scope>
    <source>
        <strain evidence="4 5">YIM DDC1</strain>
    </source>
</reference>
<dbReference type="Gene3D" id="3.40.50.2300">
    <property type="match status" value="1"/>
</dbReference>
<evidence type="ECO:0000313" key="4">
    <source>
        <dbReference type="EMBL" id="MBK4723400.1"/>
    </source>
</evidence>
<organism evidence="4 5">
    <name type="scientific">Azospirillum aestuarii</name>
    <dbReference type="NCBI Taxonomy" id="2802052"/>
    <lineage>
        <taxon>Bacteria</taxon>
        <taxon>Pseudomonadati</taxon>
        <taxon>Pseudomonadota</taxon>
        <taxon>Alphaproteobacteria</taxon>
        <taxon>Rhodospirillales</taxon>
        <taxon>Azospirillaceae</taxon>
        <taxon>Azospirillum</taxon>
    </lineage>
</organism>
<evidence type="ECO:0000313" key="5">
    <source>
        <dbReference type="Proteomes" id="UP000654452"/>
    </source>
</evidence>